<dbReference type="OrthoDB" id="9805698at2"/>
<dbReference type="InterPro" id="IPR014065">
    <property type="entry name" value="tRNA_adenylyltransferase"/>
</dbReference>
<dbReference type="PANTHER" id="PTHR46173">
    <property type="entry name" value="CCA TRNA NUCLEOTIDYLTRANSFERASE 1, MITOCHONDRIAL"/>
    <property type="match status" value="1"/>
</dbReference>
<dbReference type="GO" id="GO:0016779">
    <property type="term" value="F:nucleotidyltransferase activity"/>
    <property type="evidence" value="ECO:0007669"/>
    <property type="project" value="UniProtKB-KW"/>
</dbReference>
<keyword evidence="4" id="KW-0548">Nucleotidyltransferase</keyword>
<dbReference type="Proteomes" id="UP000264006">
    <property type="component" value="Chromosome"/>
</dbReference>
<dbReference type="InterPro" id="IPR002646">
    <property type="entry name" value="PolA_pol_head_dom"/>
</dbReference>
<sequence length="495" mass="55481">MSPTRSDDATRDAQIQALGALIDVPRAEELGARFVAAGHELYLVGGSVRDAVLQESDKPDLDFATSALPEETEQVLKGWADAVWLTGARFGTVSAQKGEDTIEITTFRSDTYEEGSRHPEVRFGDDIVTDLSRRDFTVNAMAVRMPDHTVFDPFGGWEDLRDRVLRTPIDPHTSFSDDPLRMIRMARFASSLGFRPDDAAVRAATELADQLRTVSAERIQIELDKLLMGRHFAVGMDLLVDTGLADIFLPEVPALRMERDPVHHHKDVYAHTLAVVEGCDREDVVLRLAALLHDIGKPATREFHKGGMVSFHHHDVVGARMAKARLRELKYPREVIRDVAHLVRLHLRFHGYADDEWTDSAVRRYVNDAGSPAQLRRLNALTRADVTTRDKRKKRRFAAAMTDLEDRIDRLKEEEELNAVRPALDGHQMMAYLGIAPGPLVGKVWAFMKDKALELGPIDPDTGYELLDEWAEANDIVPAGEIVPPKPKKDDESDK</sequence>
<organism evidence="11 12">
    <name type="scientific">Euzebya pacifica</name>
    <dbReference type="NCBI Taxonomy" id="1608957"/>
    <lineage>
        <taxon>Bacteria</taxon>
        <taxon>Bacillati</taxon>
        <taxon>Actinomycetota</taxon>
        <taxon>Nitriliruptoria</taxon>
        <taxon>Euzebyales</taxon>
    </lineage>
</organism>
<evidence type="ECO:0000256" key="7">
    <source>
        <dbReference type="ARBA" id="ARBA00022842"/>
    </source>
</evidence>
<dbReference type="InterPro" id="IPR032828">
    <property type="entry name" value="PolyA_RNA-bd"/>
</dbReference>
<feature type="domain" description="HD" evidence="9">
    <location>
        <begin position="270"/>
        <end position="385"/>
    </location>
</feature>
<keyword evidence="2 11" id="KW-0808">Transferase</keyword>
<dbReference type="AlphaFoldDB" id="A0A346Y5K2"/>
<keyword evidence="6" id="KW-0547">Nucleotide-binding</keyword>
<evidence type="ECO:0000259" key="9">
    <source>
        <dbReference type="Pfam" id="PF01966"/>
    </source>
</evidence>
<dbReference type="GO" id="GO:0000049">
    <property type="term" value="F:tRNA binding"/>
    <property type="evidence" value="ECO:0007669"/>
    <property type="project" value="TreeGrafter"/>
</dbReference>
<keyword evidence="12" id="KW-1185">Reference proteome</keyword>
<dbReference type="SUPFAM" id="SSF81891">
    <property type="entry name" value="Poly A polymerase C-terminal region-like"/>
    <property type="match status" value="1"/>
</dbReference>
<dbReference type="InterPro" id="IPR050264">
    <property type="entry name" value="Bact_CCA-adding_enz_type3_sf"/>
</dbReference>
<dbReference type="InterPro" id="IPR043519">
    <property type="entry name" value="NT_sf"/>
</dbReference>
<dbReference type="InterPro" id="IPR006675">
    <property type="entry name" value="HDIG_dom"/>
</dbReference>
<comment type="cofactor">
    <cofactor evidence="1">
        <name>Mg(2+)</name>
        <dbReference type="ChEBI" id="CHEBI:18420"/>
    </cofactor>
</comment>
<dbReference type="EMBL" id="CP031165">
    <property type="protein sequence ID" value="AXV09749.1"/>
    <property type="molecule type" value="Genomic_DNA"/>
</dbReference>
<keyword evidence="3" id="KW-0819">tRNA processing</keyword>
<dbReference type="Gene3D" id="1.10.3090.10">
    <property type="entry name" value="cca-adding enzyme, domain 2"/>
    <property type="match status" value="1"/>
</dbReference>
<keyword evidence="5" id="KW-0479">Metal-binding</keyword>
<dbReference type="SUPFAM" id="SSF81301">
    <property type="entry name" value="Nucleotidyltransferase"/>
    <property type="match status" value="1"/>
</dbReference>
<evidence type="ECO:0000256" key="4">
    <source>
        <dbReference type="ARBA" id="ARBA00022695"/>
    </source>
</evidence>
<dbReference type="Pfam" id="PF01966">
    <property type="entry name" value="HD"/>
    <property type="match status" value="1"/>
</dbReference>
<dbReference type="GO" id="GO:0008033">
    <property type="term" value="P:tRNA processing"/>
    <property type="evidence" value="ECO:0007669"/>
    <property type="project" value="UniProtKB-KW"/>
</dbReference>
<keyword evidence="7" id="KW-0460">Magnesium</keyword>
<dbReference type="NCBIfam" id="TIGR02692">
    <property type="entry name" value="tRNA_CCA_actino"/>
    <property type="match status" value="1"/>
</dbReference>
<feature type="domain" description="Poly A polymerase head" evidence="8">
    <location>
        <begin position="41"/>
        <end position="166"/>
    </location>
</feature>
<evidence type="ECO:0000259" key="8">
    <source>
        <dbReference type="Pfam" id="PF01743"/>
    </source>
</evidence>
<reference evidence="11 12" key="1">
    <citation type="submission" date="2018-09" db="EMBL/GenBank/DDBJ databases">
        <title>Complete genome sequence of Euzebya sp. DY32-46 isolated from seawater of Pacific Ocean.</title>
        <authorList>
            <person name="Xu L."/>
            <person name="Wu Y.-H."/>
            <person name="Xu X.-W."/>
        </authorList>
    </citation>
    <scope>NUCLEOTIDE SEQUENCE [LARGE SCALE GENOMIC DNA]</scope>
    <source>
        <strain evidence="11 12">DY32-46</strain>
    </source>
</reference>
<dbReference type="CDD" id="cd00077">
    <property type="entry name" value="HDc"/>
    <property type="match status" value="1"/>
</dbReference>
<dbReference type="Gene3D" id="3.30.460.10">
    <property type="entry name" value="Beta Polymerase, domain 2"/>
    <property type="match status" value="1"/>
</dbReference>
<dbReference type="KEGG" id="euz:DVS28_a5093"/>
<accession>A0A346Y5K2</accession>
<gene>
    <name evidence="11" type="ORF">DVS28_a5093</name>
</gene>
<evidence type="ECO:0000256" key="5">
    <source>
        <dbReference type="ARBA" id="ARBA00022723"/>
    </source>
</evidence>
<dbReference type="InterPro" id="IPR006674">
    <property type="entry name" value="HD_domain"/>
</dbReference>
<name>A0A346Y5K2_9ACTN</name>
<dbReference type="GO" id="GO:0000166">
    <property type="term" value="F:nucleotide binding"/>
    <property type="evidence" value="ECO:0007669"/>
    <property type="project" value="UniProtKB-KW"/>
</dbReference>
<evidence type="ECO:0000313" key="12">
    <source>
        <dbReference type="Proteomes" id="UP000264006"/>
    </source>
</evidence>
<evidence type="ECO:0000256" key="6">
    <source>
        <dbReference type="ARBA" id="ARBA00022741"/>
    </source>
</evidence>
<feature type="domain" description="tRNA nucleotidyltransferase/poly(A) polymerase RNA and SrmB- binding" evidence="10">
    <location>
        <begin position="193"/>
        <end position="253"/>
    </location>
</feature>
<protein>
    <submittedName>
        <fullName evidence="11">tRNA nucleotidyltransferase</fullName>
    </submittedName>
</protein>
<evidence type="ECO:0000313" key="11">
    <source>
        <dbReference type="EMBL" id="AXV09749.1"/>
    </source>
</evidence>
<dbReference type="GO" id="GO:0046872">
    <property type="term" value="F:metal ion binding"/>
    <property type="evidence" value="ECO:0007669"/>
    <property type="project" value="UniProtKB-KW"/>
</dbReference>
<dbReference type="RefSeq" id="WP_114593883.1">
    <property type="nucleotide sequence ID" value="NZ_CP031165.1"/>
</dbReference>
<proteinExistence type="predicted"/>
<dbReference type="CDD" id="cd05398">
    <property type="entry name" value="NT_ClassII-CCAase"/>
    <property type="match status" value="1"/>
</dbReference>
<dbReference type="InterPro" id="IPR003607">
    <property type="entry name" value="HD/PDEase_dom"/>
</dbReference>
<evidence type="ECO:0000259" key="10">
    <source>
        <dbReference type="Pfam" id="PF12627"/>
    </source>
</evidence>
<dbReference type="Pfam" id="PF12627">
    <property type="entry name" value="PolyA_pol_RNAbd"/>
    <property type="match status" value="1"/>
</dbReference>
<evidence type="ECO:0000256" key="3">
    <source>
        <dbReference type="ARBA" id="ARBA00022694"/>
    </source>
</evidence>
<evidence type="ECO:0000256" key="1">
    <source>
        <dbReference type="ARBA" id="ARBA00001946"/>
    </source>
</evidence>
<dbReference type="PANTHER" id="PTHR46173:SF1">
    <property type="entry name" value="CCA TRNA NUCLEOTIDYLTRANSFERASE 1, MITOCHONDRIAL"/>
    <property type="match status" value="1"/>
</dbReference>
<dbReference type="Pfam" id="PF01743">
    <property type="entry name" value="PolyA_pol"/>
    <property type="match status" value="1"/>
</dbReference>
<dbReference type="NCBIfam" id="TIGR00277">
    <property type="entry name" value="HDIG"/>
    <property type="match status" value="1"/>
</dbReference>
<evidence type="ECO:0000256" key="2">
    <source>
        <dbReference type="ARBA" id="ARBA00022679"/>
    </source>
</evidence>